<dbReference type="EMBL" id="JBJURJ010000005">
    <property type="protein sequence ID" value="MFM9328348.1"/>
    <property type="molecule type" value="Genomic_DNA"/>
</dbReference>
<sequence length="1637" mass="173114">MVKKKFRSLLLFLAVLLMLPQWGGVAAAAEPGQSKPDSVSAQEGKTVSDFYNVIMQTGADPWVYKHTDGYYYNAFANSSGVMIRRSKTISGIEAGERRLTWSPVSGTMYSSNVWAPEMHYLKDTDGNYKWYVYFAADNGTNANHRMYVVENSSADPMTGTWEFKGKITDPSDRWAIDGTVLTVGEQHYFIWSGWEETDGSFQNLYIAKMSNPWTISSERVLISTSQYDWESLPARINEGPQVTVKDDTINLIYSANGSWTDSYCLGLITAKTGDDLMNPASWVKKDQPIFSSANGVYGPGHHSIVSSPDGTEDWIIYHAARWPGSGWTRKVHTQKFTWNADHTPNLGVPVDPNTPIAVPSGEPVRQRYEAEQAQLVKDPAGEGTPAVRREPSASGGMKVTNLNNPNDVVQFTVNVPEAGFYLLAVRNANGSPSANDASHILSVNGGSGANLGIVYSGVNRWGLSSAKLYLKEGSNVLRFSKGNNFADIDSLDLVRLNTSELLFGAPGYTLGLNGSLPLPLYTVTGTTYSAVETGAVITSSDTRVAVVDGGGYVNAVGAGSATITATYNGKTTTAAITVAAAPKAVQSIAYGGLDRLLTAGQTSRPLQITARFSNYEMVNAPAGDVQYTSSNPGVARIVADSVTQSVYAVSPGTALITADYKGKQAIFTATVVASSDAVQVASTVKTSSGMAPKRPSVVDVVYHNVPKQADVVSWQPEGLNFSSLGTVQVPATLKVDGRDLPAAIAVEVIPGWGLDEVVNQLNNKLVNLSYPLGDGLGNYSQAKYDAFVAEVNKAEPMALNAELTKEQFEAELESLAQAEAALLGSLNNNQDGAIYNAYRDFSGDTVGKFPYGITSEALTNGAAAAVQEESGNKFLRLTTTATSGKVNLFLPFAGEVKSGEDERIVIEYRARLNTSFQYANGAMVRNDSGTGNYSVVSAFDMGKILVQNGPTKNKLIDFQLNTWYHIKMVADWNAKKYTVYVNDAVIATDYNFRHAGGNKLVGQLFGIDGYANASMDFDDFKTMVIGGPKAAPEGLTHTDATAAGATDGRITGVNASMEWSSDNGITWKAVEGTEIANLSPGTYWVRYTATDTHKASPHVALTIAEYQAPPVKVTGVTLNQTTAQLYSNHGASTVQLTADVKPADAADKAVTWSSSAPAVATVDEQGLVTVHAAGTAVITATTKDGGFTAACTVTVSVYTQPETPPVHVTGVTLNQTTAQLYSNHGAKTVQLTADVKPADAADKTVAWSSSNAAVATVDGQGLVTVHAAGTAVITATTKDGSFTAACTVTASVYSDSSPSDPDPETSNGGTTPPASTTPPAGTKNEDGSTTTSVTDPATGAVTETTVWPNGDREVVTKESNGTTTEIVTKQNGSKRETVSKPDGSSRIVTTDVKGVKVETTVTALGKVTSAVVMPEGVARAQVTVPFTNASASTVVYAVRDNGTREIIGTVVSAEGVSFTAKSNMTVEVTDHKVSFQDVPGTHWAAEAIAFTTGSGLFTGTDKGSFAPDATLSRAMLFTVMARLQGVETDGGEYWYSKAKDWAAASGISDGSAPEASITREQLATILHRYAGQPAPSSNGKSFADSGEISGWANDAMAWAVSAGILNGKEGNLLEPASAVSRAELSAMLMRYIAWRSN</sequence>
<dbReference type="Proteomes" id="UP001631969">
    <property type="component" value="Unassembled WGS sequence"/>
</dbReference>
<proteinExistence type="predicted"/>
<comment type="caution">
    <text evidence="1">The sequence shown here is derived from an EMBL/GenBank/DDBJ whole genome shotgun (WGS) entry which is preliminary data.</text>
</comment>
<evidence type="ECO:0000313" key="1">
    <source>
        <dbReference type="EMBL" id="MFM9328348.1"/>
    </source>
</evidence>
<reference evidence="1" key="1">
    <citation type="submission" date="2024-12" db="EMBL/GenBank/DDBJ databases">
        <authorList>
            <person name="Wu N."/>
        </authorList>
    </citation>
    <scope>NUCLEOTIDE SEQUENCE</scope>
    <source>
        <strain evidence="1">P15</strain>
    </source>
</reference>
<protein>
    <submittedName>
        <fullName evidence="1">Family 43 glycosylhydrolase</fullName>
    </submittedName>
</protein>
<name>A0ACC7NUG7_9BACL</name>
<organism evidence="1 2">
    <name type="scientific">Paenibacillus mesotrionivorans</name>
    <dbReference type="NCBI Taxonomy" id="3160968"/>
    <lineage>
        <taxon>Bacteria</taxon>
        <taxon>Bacillati</taxon>
        <taxon>Bacillota</taxon>
        <taxon>Bacilli</taxon>
        <taxon>Bacillales</taxon>
        <taxon>Paenibacillaceae</taxon>
        <taxon>Paenibacillus</taxon>
    </lineage>
</organism>
<keyword evidence="2" id="KW-1185">Reference proteome</keyword>
<evidence type="ECO:0000313" key="2">
    <source>
        <dbReference type="Proteomes" id="UP001631969"/>
    </source>
</evidence>
<accession>A0ACC7NUG7</accession>
<gene>
    <name evidence="1" type="ORF">ACI1P1_08630</name>
</gene>